<dbReference type="FunFam" id="3.40.50.720:FF:000208">
    <property type="entry name" value="Prephenate dehydrogenase"/>
    <property type="match status" value="1"/>
</dbReference>
<dbReference type="GO" id="GO:0006571">
    <property type="term" value="P:tyrosine biosynthetic process"/>
    <property type="evidence" value="ECO:0007669"/>
    <property type="project" value="InterPro"/>
</dbReference>
<keyword evidence="4" id="KW-0175">Coiled coil</keyword>
<dbReference type="Pfam" id="PF20463">
    <property type="entry name" value="PDH_C"/>
    <property type="match status" value="1"/>
</dbReference>
<dbReference type="RefSeq" id="WP_095354804.1">
    <property type="nucleotide sequence ID" value="NZ_NCXI01000048.1"/>
</dbReference>
<keyword evidence="2" id="KW-0560">Oxidoreductase</keyword>
<dbReference type="PROSITE" id="PS51176">
    <property type="entry name" value="PDH_ADH"/>
    <property type="match status" value="1"/>
</dbReference>
<evidence type="ECO:0000256" key="3">
    <source>
        <dbReference type="ARBA" id="ARBA00029440"/>
    </source>
</evidence>
<dbReference type="SUPFAM" id="SSF48179">
    <property type="entry name" value="6-phosphogluconate dehydrogenase C-terminal domain-like"/>
    <property type="match status" value="1"/>
</dbReference>
<dbReference type="GO" id="GO:0004665">
    <property type="term" value="F:prephenate dehydrogenase (NADP+) activity"/>
    <property type="evidence" value="ECO:0007669"/>
    <property type="project" value="InterPro"/>
</dbReference>
<dbReference type="Proteomes" id="UP000216802">
    <property type="component" value="Unassembled WGS sequence"/>
</dbReference>
<dbReference type="Gene3D" id="1.10.3660.10">
    <property type="entry name" value="6-phosphogluconate dehydrogenase C-terminal like domain"/>
    <property type="match status" value="1"/>
</dbReference>
<comment type="pathway">
    <text evidence="3">Amino-acid biosynthesis.</text>
</comment>
<evidence type="ECO:0000256" key="2">
    <source>
        <dbReference type="ARBA" id="ARBA00023002"/>
    </source>
</evidence>
<dbReference type="GO" id="GO:0070403">
    <property type="term" value="F:NAD+ binding"/>
    <property type="evidence" value="ECO:0007669"/>
    <property type="project" value="InterPro"/>
</dbReference>
<sequence length="289" mass="30800">MKTVLISGLGLIGSSIARIIKDGDPTVEIIGSDPDDDSAQFLLDHHIINKRADFTEAAPKADLIILAGPVSVILSQIDQLAQLKLKDQVLVSDVGSTKQAIMAQAEALTRKGVSFLGGHPMAGSHLTGGQNGSIDLFSGAKYFLVTGSQTDQQLRDFKQFLQAANVEWTTITAETHDKLVSELSHLPHVVAATLVNNVVDSLAADPIGLTAAAGGFKSTTRIAASDPKMWTAIMMSNSKAISSELAEFQAKLAKMQQAIEQQDETAILAAFAKAQRIRRSLDKVMSKVP</sequence>
<dbReference type="EMBL" id="NCXI01000048">
    <property type="protein sequence ID" value="PAK82996.1"/>
    <property type="molecule type" value="Genomic_DNA"/>
</dbReference>
<dbReference type="Pfam" id="PF02153">
    <property type="entry name" value="PDH_N"/>
    <property type="match status" value="1"/>
</dbReference>
<evidence type="ECO:0000256" key="4">
    <source>
        <dbReference type="SAM" id="Coils"/>
    </source>
</evidence>
<protein>
    <submittedName>
        <fullName evidence="6">Prephenate dehydrogenase</fullName>
    </submittedName>
</protein>
<dbReference type="InterPro" id="IPR003099">
    <property type="entry name" value="Prephen_DH"/>
</dbReference>
<dbReference type="InterPro" id="IPR050812">
    <property type="entry name" value="Preph/Arog_dehydrog"/>
</dbReference>
<dbReference type="PANTHER" id="PTHR21363:SF0">
    <property type="entry name" value="PREPHENATE DEHYDROGENASE [NADP(+)]"/>
    <property type="match status" value="1"/>
</dbReference>
<comment type="similarity">
    <text evidence="1">Belongs to the prephenate/arogenate dehydrogenase family.</text>
</comment>
<dbReference type="GO" id="GO:0008977">
    <property type="term" value="F:prephenate dehydrogenase (NAD+) activity"/>
    <property type="evidence" value="ECO:0007669"/>
    <property type="project" value="InterPro"/>
</dbReference>
<dbReference type="InterPro" id="IPR036291">
    <property type="entry name" value="NAD(P)-bd_dom_sf"/>
</dbReference>
<proteinExistence type="inferred from homology"/>
<evidence type="ECO:0000313" key="7">
    <source>
        <dbReference type="Proteomes" id="UP000216802"/>
    </source>
</evidence>
<dbReference type="Gene3D" id="3.40.50.720">
    <property type="entry name" value="NAD(P)-binding Rossmann-like Domain"/>
    <property type="match status" value="1"/>
</dbReference>
<dbReference type="InterPro" id="IPR046825">
    <property type="entry name" value="PDH_C"/>
</dbReference>
<organism evidence="6 7">
    <name type="scientific">Lentilactobacillus parakefiri</name>
    <dbReference type="NCBI Taxonomy" id="152332"/>
    <lineage>
        <taxon>Bacteria</taxon>
        <taxon>Bacillati</taxon>
        <taxon>Bacillota</taxon>
        <taxon>Bacilli</taxon>
        <taxon>Lactobacillales</taxon>
        <taxon>Lactobacillaceae</taxon>
        <taxon>Lentilactobacillus</taxon>
    </lineage>
</organism>
<dbReference type="SUPFAM" id="SSF51735">
    <property type="entry name" value="NAD(P)-binding Rossmann-fold domains"/>
    <property type="match status" value="1"/>
</dbReference>
<evidence type="ECO:0000313" key="6">
    <source>
        <dbReference type="EMBL" id="PAK82996.1"/>
    </source>
</evidence>
<feature type="coiled-coil region" evidence="4">
    <location>
        <begin position="238"/>
        <end position="265"/>
    </location>
</feature>
<evidence type="ECO:0000259" key="5">
    <source>
        <dbReference type="PROSITE" id="PS51176"/>
    </source>
</evidence>
<accession>A0A269YEB4</accession>
<comment type="caution">
    <text evidence="6">The sequence shown here is derived from an EMBL/GenBank/DDBJ whole genome shotgun (WGS) entry which is preliminary data.</text>
</comment>
<dbReference type="PANTHER" id="PTHR21363">
    <property type="entry name" value="PREPHENATE DEHYDROGENASE"/>
    <property type="match status" value="1"/>
</dbReference>
<feature type="domain" description="Prephenate/arogenate dehydrogenase" evidence="5">
    <location>
        <begin position="1"/>
        <end position="289"/>
    </location>
</feature>
<dbReference type="InterPro" id="IPR046826">
    <property type="entry name" value="PDH_N"/>
</dbReference>
<gene>
    <name evidence="6" type="ORF">B8W98_07260</name>
</gene>
<evidence type="ECO:0000256" key="1">
    <source>
        <dbReference type="ARBA" id="ARBA00007964"/>
    </source>
</evidence>
<reference evidence="6 7" key="1">
    <citation type="submission" date="2017-04" db="EMBL/GenBank/DDBJ databases">
        <title>Kefir bacterial isolates.</title>
        <authorList>
            <person name="Kim Y."/>
            <person name="Blasche S."/>
            <person name="Patil K.R."/>
        </authorList>
    </citation>
    <scope>NUCLEOTIDE SEQUENCE [LARGE SCALE GENOMIC DNA]</scope>
    <source>
        <strain evidence="6 7">OG2</strain>
    </source>
</reference>
<dbReference type="InterPro" id="IPR008927">
    <property type="entry name" value="6-PGluconate_DH-like_C_sf"/>
</dbReference>
<dbReference type="AlphaFoldDB" id="A0A269YEB4"/>
<name>A0A269YEB4_9LACO</name>